<feature type="chain" id="PRO_5004560475" evidence="1">
    <location>
        <begin position="21"/>
        <end position="168"/>
    </location>
</feature>
<protein>
    <submittedName>
        <fullName evidence="2">Uncharacterized protein</fullName>
    </submittedName>
</protein>
<organism evidence="2 3">
    <name type="scientific">Dactylellina haptotyla (strain CBS 200.50)</name>
    <name type="common">Nematode-trapping fungus</name>
    <name type="synonym">Monacrosporium haptotylum</name>
    <dbReference type="NCBI Taxonomy" id="1284197"/>
    <lineage>
        <taxon>Eukaryota</taxon>
        <taxon>Fungi</taxon>
        <taxon>Dikarya</taxon>
        <taxon>Ascomycota</taxon>
        <taxon>Pezizomycotina</taxon>
        <taxon>Orbiliomycetes</taxon>
        <taxon>Orbiliales</taxon>
        <taxon>Orbiliaceae</taxon>
        <taxon>Dactylellina</taxon>
    </lineage>
</organism>
<keyword evidence="3" id="KW-1185">Reference proteome</keyword>
<comment type="caution">
    <text evidence="2">The sequence shown here is derived from an EMBL/GenBank/DDBJ whole genome shotgun (WGS) entry which is preliminary data.</text>
</comment>
<accession>S8AGU2</accession>
<sequence length="168" mass="17683">MKFNVAGFSLFVASAAPVIATKTTCITKKQLITKCSNTAVTVQVTTTVTTTVTNEGSNSAADISSEAEVATSMPTDEATLSCPAQVYVTATPSCLRDPPTCTPCTVTKTTQLNYDNCVCKTAEPRTRVIMAHRCPGDCVCPTEIAWLPNINLAECGGAPSVEPDTVRE</sequence>
<evidence type="ECO:0000313" key="3">
    <source>
        <dbReference type="Proteomes" id="UP000015100"/>
    </source>
</evidence>
<dbReference type="Proteomes" id="UP000015100">
    <property type="component" value="Unassembled WGS sequence"/>
</dbReference>
<feature type="signal peptide" evidence="1">
    <location>
        <begin position="1"/>
        <end position="20"/>
    </location>
</feature>
<evidence type="ECO:0000256" key="1">
    <source>
        <dbReference type="SAM" id="SignalP"/>
    </source>
</evidence>
<dbReference type="EMBL" id="AQGS01000406">
    <property type="protein sequence ID" value="EPS40336.1"/>
    <property type="molecule type" value="Genomic_DNA"/>
</dbReference>
<keyword evidence="1" id="KW-0732">Signal</keyword>
<reference evidence="3" key="2">
    <citation type="submission" date="2013-04" db="EMBL/GenBank/DDBJ databases">
        <title>Genomic mechanisms accounting for the adaptation to parasitism in nematode-trapping fungi.</title>
        <authorList>
            <person name="Ahren D.G."/>
        </authorList>
    </citation>
    <scope>NUCLEOTIDE SEQUENCE [LARGE SCALE GENOMIC DNA]</scope>
    <source>
        <strain evidence="3">CBS 200.50</strain>
    </source>
</reference>
<reference evidence="2 3" key="1">
    <citation type="journal article" date="2013" name="PLoS Genet.">
        <title>Genomic mechanisms accounting for the adaptation to parasitism in nematode-trapping fungi.</title>
        <authorList>
            <person name="Meerupati T."/>
            <person name="Andersson K.M."/>
            <person name="Friman E."/>
            <person name="Kumar D."/>
            <person name="Tunlid A."/>
            <person name="Ahren D."/>
        </authorList>
    </citation>
    <scope>NUCLEOTIDE SEQUENCE [LARGE SCALE GENOMIC DNA]</scope>
    <source>
        <strain evidence="2 3">CBS 200.50</strain>
    </source>
</reference>
<name>S8AGU2_DACHA</name>
<proteinExistence type="predicted"/>
<evidence type="ECO:0000313" key="2">
    <source>
        <dbReference type="EMBL" id="EPS40336.1"/>
    </source>
</evidence>
<dbReference type="HOGENOM" id="CLU_1586416_0_0_1"/>
<gene>
    <name evidence="2" type="ORF">H072_5854</name>
</gene>
<dbReference type="AlphaFoldDB" id="S8AGU2"/>